<sequence length="579" mass="61924">MSISIARSMRRGVISILLGCIPLVLSAVPASAGQTDSYTLPQQSYNQSRARDYKVYVPDNVQTPAPMVMALHGCKQSNSDVLADWGLKAAADEYGFILVAPFITSYDGLRNENCWGFWFDHHRHEGAGEVEDLHQIAQAVEANYTIDANRRFITGLSSGGAMATVAAVAHNEYWAAAAPASGLPYGEDSSSVSLSGQCPGSATFHSVSRVASDMESEINDDYPIPLMVLQNENDCTVLKTAADNTRDAHLQVFGEPAFDTTGETYASSTACSPSYQSNYSCEHIRYTRDGTSGTRSVVETVYLDGPLSTPNTQDTDHGHYWVGGENGNNGKWSVRVGPSYPDIIWDFFNRHSRDGTEPEGFPVITLIGDNPMYVAINTAFTDPGATADDAEDGSVSVTADCSEVDTSTVGTYACSYSANDSDSNTTTKERQVVVHDPSAPTETCEQATSSPNIHISEGRAYAGGNSDLRAFSSGDDVDIGGSFDTWSSVTLYEGDPGLWYSVEPSACSGTGGGDDGGSGGEFTCQDWNDTHLNHDTAGRAYYAGGYYTTGGDDYLGAVSGTYSWVKETAEGYFEIGQCD</sequence>
<dbReference type="Pfam" id="PF10503">
    <property type="entry name" value="Esterase_PHB"/>
    <property type="match status" value="1"/>
</dbReference>
<proteinExistence type="predicted"/>
<evidence type="ECO:0000313" key="6">
    <source>
        <dbReference type="Proteomes" id="UP000016540"/>
    </source>
</evidence>
<dbReference type="NCBIfam" id="TIGR01840">
    <property type="entry name" value="esterase_phb"/>
    <property type="match status" value="1"/>
</dbReference>
<dbReference type="InterPro" id="IPR029058">
    <property type="entry name" value="AB_hydrolase_fold"/>
</dbReference>
<protein>
    <submittedName>
        <fullName evidence="5">PHB depolymerase family esterase</fullName>
    </submittedName>
</protein>
<dbReference type="PANTHER" id="PTHR43037">
    <property type="entry name" value="UNNAMED PRODUCT-RELATED"/>
    <property type="match status" value="1"/>
</dbReference>
<dbReference type="EMBL" id="ASAD01000006">
    <property type="protein sequence ID" value="EON93547.1"/>
    <property type="molecule type" value="Genomic_DNA"/>
</dbReference>
<dbReference type="InterPro" id="IPR010126">
    <property type="entry name" value="Esterase_phb"/>
</dbReference>
<keyword evidence="6" id="KW-1185">Reference proteome</keyword>
<feature type="domain" description="Pesticidal crystal protein Cry22Aa Ig-like" evidence="4">
    <location>
        <begin position="364"/>
        <end position="434"/>
    </location>
</feature>
<dbReference type="Gene3D" id="3.40.50.1820">
    <property type="entry name" value="alpha/beta hydrolase"/>
    <property type="match status" value="1"/>
</dbReference>
<comment type="caution">
    <text evidence="5">The sequence shown here is derived from an EMBL/GenBank/DDBJ whole genome shotgun (WGS) entry which is preliminary data.</text>
</comment>
<dbReference type="InterPro" id="IPR050955">
    <property type="entry name" value="Plant_Biomass_Hydrol_Est"/>
</dbReference>
<dbReference type="Gene3D" id="2.60.40.10">
    <property type="entry name" value="Immunoglobulins"/>
    <property type="match status" value="1"/>
</dbReference>
<evidence type="ECO:0000313" key="5">
    <source>
        <dbReference type="EMBL" id="EON93547.1"/>
    </source>
</evidence>
<dbReference type="GO" id="GO:0005576">
    <property type="term" value="C:extracellular region"/>
    <property type="evidence" value="ECO:0007669"/>
    <property type="project" value="InterPro"/>
</dbReference>
<name>R8B4M3_9GAMM</name>
<dbReference type="PANTHER" id="PTHR43037:SF5">
    <property type="entry name" value="FERULOYL ESTERASE"/>
    <property type="match status" value="1"/>
</dbReference>
<dbReference type="STRING" id="1318628.MARLIPOL_02540"/>
<dbReference type="PATRIC" id="fig|1318628.3.peg.508"/>
<evidence type="ECO:0000256" key="2">
    <source>
        <dbReference type="ARBA" id="ARBA00022801"/>
    </source>
</evidence>
<feature type="chain" id="PRO_5004451792" evidence="3">
    <location>
        <begin position="33"/>
        <end position="579"/>
    </location>
</feature>
<dbReference type="HOGENOM" id="CLU_473157_0_0_6"/>
<keyword evidence="1 3" id="KW-0732">Signal</keyword>
<dbReference type="AlphaFoldDB" id="R8B4M3"/>
<organism evidence="5 6">
    <name type="scientific">Marinobacter lipolyticus SM19</name>
    <dbReference type="NCBI Taxonomy" id="1318628"/>
    <lineage>
        <taxon>Bacteria</taxon>
        <taxon>Pseudomonadati</taxon>
        <taxon>Pseudomonadota</taxon>
        <taxon>Gammaproteobacteria</taxon>
        <taxon>Pseudomonadales</taxon>
        <taxon>Marinobacteraceae</taxon>
        <taxon>Marinobacter</taxon>
    </lineage>
</organism>
<dbReference type="SUPFAM" id="SSF53474">
    <property type="entry name" value="alpha/beta-Hydrolases"/>
    <property type="match status" value="1"/>
</dbReference>
<dbReference type="InterPro" id="IPR032179">
    <property type="entry name" value="Cry22Aa_Ig-like"/>
</dbReference>
<evidence type="ECO:0000259" key="4">
    <source>
        <dbReference type="Pfam" id="PF16403"/>
    </source>
</evidence>
<dbReference type="Proteomes" id="UP000016540">
    <property type="component" value="Unassembled WGS sequence"/>
</dbReference>
<dbReference type="eggNOG" id="COG3509">
    <property type="taxonomic scope" value="Bacteria"/>
</dbReference>
<dbReference type="OrthoDB" id="5291933at2"/>
<reference evidence="5 6" key="1">
    <citation type="journal article" date="2013" name="Genome Announc.">
        <title>Draft Genome Sequence of the Moderately Halophilic Bacterium Marinobacter lipolyticus Strain SM19.</title>
        <authorList>
            <person name="Papke R.T."/>
            <person name="de la Haba R.R."/>
            <person name="Infante-Dominguez C."/>
            <person name="Perez D."/>
            <person name="Sanchez-Porro C."/>
            <person name="Lapierre P."/>
            <person name="Ventosa A."/>
        </authorList>
    </citation>
    <scope>NUCLEOTIDE SEQUENCE [LARGE SCALE GENOMIC DNA]</scope>
    <source>
        <strain evidence="5 6">SM19</strain>
    </source>
</reference>
<accession>R8B4M3</accession>
<dbReference type="GO" id="GO:0016787">
    <property type="term" value="F:hydrolase activity"/>
    <property type="evidence" value="ECO:0007669"/>
    <property type="project" value="UniProtKB-KW"/>
</dbReference>
<dbReference type="RefSeq" id="WP_012136507.1">
    <property type="nucleotide sequence ID" value="NZ_KE007306.1"/>
</dbReference>
<dbReference type="InterPro" id="IPR013783">
    <property type="entry name" value="Ig-like_fold"/>
</dbReference>
<feature type="signal peptide" evidence="3">
    <location>
        <begin position="1"/>
        <end position="32"/>
    </location>
</feature>
<gene>
    <name evidence="5" type="ORF">MARLIPOL_02540</name>
</gene>
<evidence type="ECO:0000256" key="3">
    <source>
        <dbReference type="SAM" id="SignalP"/>
    </source>
</evidence>
<dbReference type="Pfam" id="PF16403">
    <property type="entry name" value="Bact_surface_Ig-like"/>
    <property type="match status" value="1"/>
</dbReference>
<keyword evidence="2" id="KW-0378">Hydrolase</keyword>
<evidence type="ECO:0000256" key="1">
    <source>
        <dbReference type="ARBA" id="ARBA00022729"/>
    </source>
</evidence>